<feature type="domain" description="Methyltransferase" evidence="1">
    <location>
        <begin position="50"/>
        <end position="152"/>
    </location>
</feature>
<dbReference type="InterPro" id="IPR029063">
    <property type="entry name" value="SAM-dependent_MTases_sf"/>
</dbReference>
<accession>A0A163ZKP4</accession>
<dbReference type="AlphaFoldDB" id="A0A163ZKP4"/>
<dbReference type="SUPFAM" id="SSF53335">
    <property type="entry name" value="S-adenosyl-L-methionine-dependent methyltransferases"/>
    <property type="match status" value="1"/>
</dbReference>
<dbReference type="InterPro" id="IPR041698">
    <property type="entry name" value="Methyltransf_25"/>
</dbReference>
<dbReference type="Pfam" id="PF13649">
    <property type="entry name" value="Methyltransf_25"/>
    <property type="match status" value="1"/>
</dbReference>
<dbReference type="Proteomes" id="UP000077342">
    <property type="component" value="Unassembled WGS sequence"/>
</dbReference>
<dbReference type="EMBL" id="LWCI01000113">
    <property type="protein sequence ID" value="KZS61619.1"/>
    <property type="molecule type" value="Genomic_DNA"/>
</dbReference>
<sequence length="231" mass="26423">MSRRPGETTLFLREFWKKFETTGSIAPSTRYLARGITRHLRRRGPAPIRVLDCGPGTGVFTEQIVDHLRPGDTLDVVEINGCFVRVLQKRFATEPRWQAISDFVNIYELPFQNFVAPAPYDFIVSSLPHSNFLPAVVAEILHSYTRLLRPGGVLSYFEYLYLRQIRSSLARGSRRDRIRSVEQLMLSHMSKHQVTHESILMNVPPARVHHLTAPADDARKIGYLLDRARSA</sequence>
<protein>
    <recommendedName>
        <fullName evidence="1">Methyltransferase domain-containing protein</fullName>
    </recommendedName>
</protein>
<evidence type="ECO:0000259" key="1">
    <source>
        <dbReference type="Pfam" id="PF13649"/>
    </source>
</evidence>
<dbReference type="CDD" id="cd02440">
    <property type="entry name" value="AdoMet_MTases"/>
    <property type="match status" value="1"/>
</dbReference>
<reference evidence="3" key="1">
    <citation type="submission" date="2016-04" db="EMBL/GenBank/DDBJ databases">
        <authorList>
            <person name="Strapagiel D."/>
            <person name="Borowka P."/>
            <person name="Marciniak B."/>
            <person name="Bakula Z."/>
            <person name="Van Ingen J."/>
            <person name="Safianowska A."/>
            <person name="Dziadek J."/>
            <person name="Jagielski T."/>
        </authorList>
    </citation>
    <scope>NUCLEOTIDE SEQUENCE [LARGE SCALE GENOMIC DNA]</scope>
    <source>
        <strain evidence="3">1010001458</strain>
    </source>
</reference>
<keyword evidence="3" id="KW-1185">Reference proteome</keyword>
<dbReference type="Gene3D" id="3.40.50.150">
    <property type="entry name" value="Vaccinia Virus protein VP39"/>
    <property type="match status" value="1"/>
</dbReference>
<evidence type="ECO:0000313" key="3">
    <source>
        <dbReference type="Proteomes" id="UP000077342"/>
    </source>
</evidence>
<comment type="caution">
    <text evidence="2">The sequence shown here is derived from an EMBL/GenBank/DDBJ whole genome shotgun (WGS) entry which is preliminary data.</text>
</comment>
<proteinExistence type="predicted"/>
<evidence type="ECO:0000313" key="2">
    <source>
        <dbReference type="EMBL" id="KZS61619.1"/>
    </source>
</evidence>
<dbReference type="RefSeq" id="WP_075511162.1">
    <property type="nucleotide sequence ID" value="NZ_LWCI01000113.1"/>
</dbReference>
<organism evidence="2 3">
    <name type="scientific">Mycobacterium ostraviense</name>
    <dbReference type="NCBI Taxonomy" id="2738409"/>
    <lineage>
        <taxon>Bacteria</taxon>
        <taxon>Bacillati</taxon>
        <taxon>Actinomycetota</taxon>
        <taxon>Actinomycetes</taxon>
        <taxon>Mycobacteriales</taxon>
        <taxon>Mycobacteriaceae</taxon>
        <taxon>Mycobacterium</taxon>
    </lineage>
</organism>
<gene>
    <name evidence="2" type="ORF">A4G28_20305</name>
</gene>
<name>A0A163ZKP4_9MYCO</name>